<name>A0A1E7QKL0_WOLPI</name>
<keyword evidence="3" id="KW-1185">Reference proteome</keyword>
<organism evidence="2 3">
    <name type="scientific">Wolbachia pipientis</name>
    <dbReference type="NCBI Taxonomy" id="955"/>
    <lineage>
        <taxon>Bacteria</taxon>
        <taxon>Pseudomonadati</taxon>
        <taxon>Pseudomonadota</taxon>
        <taxon>Alphaproteobacteria</taxon>
        <taxon>Rickettsiales</taxon>
        <taxon>Anaplasmataceae</taxon>
        <taxon>Wolbachieae</taxon>
        <taxon>Wolbachia</taxon>
    </lineage>
</organism>
<proteinExistence type="predicted"/>
<protein>
    <recommendedName>
        <fullName evidence="4">Lipoprotein</fullName>
    </recommendedName>
</protein>
<comment type="caution">
    <text evidence="2">The sequence shown here is derived from an EMBL/GenBank/DDBJ whole genome shotgun (WGS) entry which is preliminary data.</text>
</comment>
<evidence type="ECO:0008006" key="4">
    <source>
        <dbReference type="Google" id="ProtNLM"/>
    </source>
</evidence>
<dbReference type="RefSeq" id="WP_070064924.1">
    <property type="nucleotide sequence ID" value="NZ_MJMG01000005.1"/>
</dbReference>
<keyword evidence="1" id="KW-0812">Transmembrane</keyword>
<accession>A0A1E7QKL0</accession>
<reference evidence="2 3" key="1">
    <citation type="submission" date="2016-09" db="EMBL/GenBank/DDBJ databases">
        <title>Genomic evidence for plant-parasitic nematodes as the earliest Wolbachia hosts.</title>
        <authorList>
            <person name="Brown A.M."/>
            <person name="Wasala S.K."/>
            <person name="Howe D.K."/>
            <person name="Peetz A.B."/>
            <person name="Zasada I.A."/>
            <person name="Denver D.R."/>
        </authorList>
    </citation>
    <scope>NUCLEOTIDE SEQUENCE [LARGE SCALE GENOMIC DNA]</scope>
    <source>
        <strain evidence="3">wPpe</strain>
    </source>
</reference>
<feature type="transmembrane region" description="Helical" evidence="1">
    <location>
        <begin position="46"/>
        <end position="65"/>
    </location>
</feature>
<keyword evidence="1" id="KW-1133">Transmembrane helix</keyword>
<evidence type="ECO:0000313" key="3">
    <source>
        <dbReference type="Proteomes" id="UP000175679"/>
    </source>
</evidence>
<dbReference type="EMBL" id="MJMG01000005">
    <property type="protein sequence ID" value="OEY86754.1"/>
    <property type="molecule type" value="Genomic_DNA"/>
</dbReference>
<dbReference type="Proteomes" id="UP000175679">
    <property type="component" value="Unassembled WGS sequence"/>
</dbReference>
<gene>
    <name evidence="2" type="ORF">BIY23_01815</name>
</gene>
<dbReference type="PROSITE" id="PS51257">
    <property type="entry name" value="PROKAR_LIPOPROTEIN"/>
    <property type="match status" value="1"/>
</dbReference>
<feature type="transmembrane region" description="Helical" evidence="1">
    <location>
        <begin position="12"/>
        <end position="34"/>
    </location>
</feature>
<sequence>MYNKLFEKRNILPFAGLIMSVLAMGCAIYSAVYLRYNLLPVKLVSLGSSPALLGIIVIVSLIAFISKIYENYSHVVLVDNLANDLKETMKKGKISQTGDGCFMLNLSFGDYKALKGNSVQYKHSGGNDNCGYYHARSTIEGAVKWQYQER</sequence>
<dbReference type="AlphaFoldDB" id="A0A1E7QKL0"/>
<evidence type="ECO:0000313" key="2">
    <source>
        <dbReference type="EMBL" id="OEY86754.1"/>
    </source>
</evidence>
<keyword evidence="1" id="KW-0472">Membrane</keyword>
<evidence type="ECO:0000256" key="1">
    <source>
        <dbReference type="SAM" id="Phobius"/>
    </source>
</evidence>